<keyword evidence="3" id="KW-1185">Reference proteome</keyword>
<dbReference type="GO" id="GO:0006900">
    <property type="term" value="P:vesicle budding from membrane"/>
    <property type="evidence" value="ECO:0007669"/>
    <property type="project" value="TreeGrafter"/>
</dbReference>
<dbReference type="PANTHER" id="PTHR22761">
    <property type="entry name" value="CHARGED MULTIVESICULAR BODY PROTEIN"/>
    <property type="match status" value="1"/>
</dbReference>
<feature type="compositionally biased region" description="Basic and acidic residues" evidence="1">
    <location>
        <begin position="471"/>
        <end position="488"/>
    </location>
</feature>
<organism evidence="2 3">
    <name type="scientific">Talaromyces pinophilus</name>
    <name type="common">Penicillium pinophilum</name>
    <dbReference type="NCBI Taxonomy" id="128442"/>
    <lineage>
        <taxon>Eukaryota</taxon>
        <taxon>Fungi</taxon>
        <taxon>Dikarya</taxon>
        <taxon>Ascomycota</taxon>
        <taxon>Pezizomycotina</taxon>
        <taxon>Eurotiomycetes</taxon>
        <taxon>Eurotiomycetidae</taxon>
        <taxon>Eurotiales</taxon>
        <taxon>Trichocomaceae</taxon>
        <taxon>Talaromyces</taxon>
        <taxon>Talaromyces sect. Talaromyces</taxon>
    </lineage>
</organism>
<accession>A0A6V8H179</accession>
<dbReference type="GO" id="GO:0005771">
    <property type="term" value="C:multivesicular body"/>
    <property type="evidence" value="ECO:0007669"/>
    <property type="project" value="TreeGrafter"/>
</dbReference>
<dbReference type="GO" id="GO:0009898">
    <property type="term" value="C:cytoplasmic side of plasma membrane"/>
    <property type="evidence" value="ECO:0007669"/>
    <property type="project" value="TreeGrafter"/>
</dbReference>
<dbReference type="InterPro" id="IPR005024">
    <property type="entry name" value="Snf7_fam"/>
</dbReference>
<proteinExistence type="predicted"/>
<dbReference type="PANTHER" id="PTHR22761:SF18">
    <property type="entry name" value="SORTING PROTEIN SNF7 FAMILY PROTEIN, PUTATIVE (AFU_ORTHOLOGUE AFUA_2G16692)-RELATED"/>
    <property type="match status" value="1"/>
</dbReference>
<dbReference type="Pfam" id="PF03357">
    <property type="entry name" value="Snf7"/>
    <property type="match status" value="1"/>
</dbReference>
<dbReference type="Proteomes" id="UP000053095">
    <property type="component" value="Unassembled WGS sequence"/>
</dbReference>
<dbReference type="AlphaFoldDB" id="A0A6V8H179"/>
<reference evidence="3" key="1">
    <citation type="journal article" date="2015" name="Genome Announc.">
        <title>Draft genome sequence of Talaromyces cellulolyticus strain Y-94, a source of lignocellulosic biomass-degrading enzymes.</title>
        <authorList>
            <person name="Fujii T."/>
            <person name="Koike H."/>
            <person name="Sawayama S."/>
            <person name="Yano S."/>
            <person name="Inoue H."/>
        </authorList>
    </citation>
    <scope>NUCLEOTIDE SEQUENCE [LARGE SCALE GENOMIC DNA]</scope>
    <source>
        <strain evidence="3">Y-94</strain>
    </source>
</reference>
<evidence type="ECO:0000256" key="1">
    <source>
        <dbReference type="SAM" id="MobiDB-lite"/>
    </source>
</evidence>
<dbReference type="Gene3D" id="6.10.140.1230">
    <property type="match status" value="1"/>
</dbReference>
<protein>
    <recommendedName>
        <fullName evidence="4">SNF7 family protein</fullName>
    </recommendedName>
</protein>
<name>A0A6V8H179_TALPI</name>
<dbReference type="GO" id="GO:0000815">
    <property type="term" value="C:ESCRT III complex"/>
    <property type="evidence" value="ECO:0007669"/>
    <property type="project" value="TreeGrafter"/>
</dbReference>
<evidence type="ECO:0000313" key="2">
    <source>
        <dbReference type="EMBL" id="GAM35061.1"/>
    </source>
</evidence>
<evidence type="ECO:0000313" key="3">
    <source>
        <dbReference type="Proteomes" id="UP000053095"/>
    </source>
</evidence>
<sequence length="488" mass="54675">MTDLLEYILSHEDAFRKNRLPSLYSDFALQKDTNPDGYAVNVAAWEKALTNAARTGHVTSNKVSSKKRDHLVLIADENLLHMLESPEWGRPVALASVFDEAIQKRHMVPLEVYKSNNFSLSTSRWRVLDPGLLSPWNVMNWSLRQLKGLVVGTDNGSGKIRTQTLVLVDNLKEAAKQVLHVQGSQKASSLDRIYSKERFTNTFNAVLGDDTELSDHDIQALLIYLSRDIKAISYDGKTIKFHTGNDKFPVTPEDTTIAHMRDLISNLTEQTSRLEQKINELNANAKKALANKNRISALSAIKNKKIAEHNLNQRANTLHQLEEVFNKIEQSADQIEIVRVMQASTGVLRSLHAQMGGIETVEDVVENLREEMSKVDEVGNIINEAGPVIDEGEIDDELEALETKELREKEEAEAKATRQRLEQLESHEQAAQEAPARLAEEPKAAETMEDVDSELAKSIGQLSTMSLNDSKASEREEKLETKEPVPAE</sequence>
<feature type="region of interest" description="Disordered" evidence="1">
    <location>
        <begin position="408"/>
        <end position="488"/>
    </location>
</feature>
<comment type="caution">
    <text evidence="2">The sequence shown here is derived from an EMBL/GenBank/DDBJ whole genome shotgun (WGS) entry which is preliminary data.</text>
</comment>
<feature type="compositionally biased region" description="Basic and acidic residues" evidence="1">
    <location>
        <begin position="408"/>
        <end position="430"/>
    </location>
</feature>
<dbReference type="GO" id="GO:0032511">
    <property type="term" value="P:late endosome to vacuole transport via multivesicular body sorting pathway"/>
    <property type="evidence" value="ECO:0007669"/>
    <property type="project" value="TreeGrafter"/>
</dbReference>
<feature type="compositionally biased region" description="Polar residues" evidence="1">
    <location>
        <begin position="460"/>
        <end position="470"/>
    </location>
</feature>
<dbReference type="EMBL" id="DF933811">
    <property type="protein sequence ID" value="GAM35061.1"/>
    <property type="molecule type" value="Genomic_DNA"/>
</dbReference>
<gene>
    <name evidence="2" type="ORF">TCE0_015r03070</name>
</gene>
<evidence type="ECO:0008006" key="4">
    <source>
        <dbReference type="Google" id="ProtNLM"/>
    </source>
</evidence>